<reference evidence="1 2" key="1">
    <citation type="journal article" date="2014" name="Genome Announc.">
        <title>Draft Genome Sequence of the Haloacid-Degrading Burkholderia caribensis Strain MBA4.</title>
        <authorList>
            <person name="Pan Y."/>
            <person name="Kong K.F."/>
            <person name="Tsang J.S."/>
        </authorList>
    </citation>
    <scope>NUCLEOTIDE SEQUENCE [LARGE SCALE GENOMIC DNA]</scope>
    <source>
        <strain evidence="1 2">MBA4</strain>
    </source>
</reference>
<gene>
    <name evidence="1" type="ORF">K788_0002757</name>
</gene>
<organism evidence="1 2">
    <name type="scientific">Paraburkholderia caribensis MBA4</name>
    <dbReference type="NCBI Taxonomy" id="1323664"/>
    <lineage>
        <taxon>Bacteria</taxon>
        <taxon>Pseudomonadati</taxon>
        <taxon>Pseudomonadota</taxon>
        <taxon>Betaproteobacteria</taxon>
        <taxon>Burkholderiales</taxon>
        <taxon>Burkholderiaceae</taxon>
        <taxon>Paraburkholderia</taxon>
    </lineage>
</organism>
<dbReference type="Proteomes" id="UP000019146">
    <property type="component" value="Chromosome 2"/>
</dbReference>
<dbReference type="EMBL" id="CP012747">
    <property type="protein sequence ID" value="ALL66236.1"/>
    <property type="molecule type" value="Genomic_DNA"/>
</dbReference>
<evidence type="ECO:0000313" key="2">
    <source>
        <dbReference type="Proteomes" id="UP000019146"/>
    </source>
</evidence>
<evidence type="ECO:0000313" key="1">
    <source>
        <dbReference type="EMBL" id="ALL66236.1"/>
    </source>
</evidence>
<dbReference type="AlphaFoldDB" id="A0A0P0RCZ7"/>
<protein>
    <submittedName>
        <fullName evidence="1">Uncharacterized protein</fullName>
    </submittedName>
</protein>
<name>A0A0P0RCZ7_9BURK</name>
<accession>A0A0P0RCZ7</accession>
<sequence>MTEGARLAQSADVERHPRRRAACRLVAASTVRRHAGATPSSCREPRHI</sequence>
<proteinExistence type="predicted"/>
<dbReference type="KEGG" id="bcai:K788_0002757"/>